<name>A0A3A8QDD8_9BACT</name>
<dbReference type="EMBL" id="RAWK01000107">
    <property type="protein sequence ID" value="RKH64295.1"/>
    <property type="molecule type" value="Genomic_DNA"/>
</dbReference>
<evidence type="ECO:0000313" key="1">
    <source>
        <dbReference type="EMBL" id="RKH64295.1"/>
    </source>
</evidence>
<keyword evidence="2" id="KW-1185">Reference proteome</keyword>
<reference evidence="2" key="1">
    <citation type="submission" date="2018-09" db="EMBL/GenBank/DDBJ databases">
        <authorList>
            <person name="Livingstone P.G."/>
            <person name="Whitworth D.E."/>
        </authorList>
    </citation>
    <scope>NUCLEOTIDE SEQUENCE [LARGE SCALE GENOMIC DNA]</scope>
    <source>
        <strain evidence="2">AB050A</strain>
    </source>
</reference>
<organism evidence="1 2">
    <name type="scientific">Corallococcus aberystwythensis</name>
    <dbReference type="NCBI Taxonomy" id="2316722"/>
    <lineage>
        <taxon>Bacteria</taxon>
        <taxon>Pseudomonadati</taxon>
        <taxon>Myxococcota</taxon>
        <taxon>Myxococcia</taxon>
        <taxon>Myxococcales</taxon>
        <taxon>Cystobacterineae</taxon>
        <taxon>Myxococcaceae</taxon>
        <taxon>Corallococcus</taxon>
    </lineage>
</organism>
<proteinExistence type="predicted"/>
<dbReference type="Proteomes" id="UP000267003">
    <property type="component" value="Unassembled WGS sequence"/>
</dbReference>
<gene>
    <name evidence="1" type="ORF">D7W81_18845</name>
</gene>
<sequence>MFVVTNNPAIDVHDVAGRALIQANGDLAIAPESPDRGRPPAQLGLIQASGADPIIGTKTFPFTRSHPMVQFPRFSFLPLPSRRVSAG</sequence>
<comment type="caution">
    <text evidence="1">The sequence shown here is derived from an EMBL/GenBank/DDBJ whole genome shotgun (WGS) entry which is preliminary data.</text>
</comment>
<evidence type="ECO:0000313" key="2">
    <source>
        <dbReference type="Proteomes" id="UP000267003"/>
    </source>
</evidence>
<accession>A0A3A8QDD8</accession>
<dbReference type="AlphaFoldDB" id="A0A3A8QDD8"/>
<protein>
    <submittedName>
        <fullName evidence="1">Uncharacterized protein</fullName>
    </submittedName>
</protein>